<sequence>MNQAKTHLAELKALFHSTGQLNVTLEEYQAKLNELLKSTEHLPKDTKEAILKETREVINKGILFTQKQLESTENAFSENKSRNAANLNYAKFF</sequence>
<dbReference type="PATRIC" id="fig|1030009.3.peg.733"/>
<protein>
    <submittedName>
        <fullName evidence="1">Uncharacterized protein</fullName>
    </submittedName>
</protein>
<proteinExistence type="predicted"/>
<reference evidence="1 2" key="1">
    <citation type="journal article" date="2011" name="J. Bacteriol.">
        <title>Genome sequence of the nonpathogenic Listeria monocytogenes serovar 4a strain M7.</title>
        <authorList>
            <person name="Chen J."/>
            <person name="Xia Y."/>
            <person name="Cheng C."/>
            <person name="Fang C."/>
            <person name="Shan Y."/>
            <person name="Jin G."/>
            <person name="Fang W."/>
        </authorList>
    </citation>
    <scope>NUCLEOTIDE SEQUENCE [LARGE SCALE GENOMIC DNA]</scope>
    <source>
        <strain evidence="1 2">M7</strain>
    </source>
</reference>
<accession>A0A0E0UTV3</accession>
<organism evidence="1 2">
    <name type="scientific">Listeria monocytogenes serotype 4a (strain M7)</name>
    <dbReference type="NCBI Taxonomy" id="1030009"/>
    <lineage>
        <taxon>Bacteria</taxon>
        <taxon>Bacillati</taxon>
        <taxon>Bacillota</taxon>
        <taxon>Bacilli</taxon>
        <taxon>Bacillales</taxon>
        <taxon>Listeriaceae</taxon>
        <taxon>Listeria</taxon>
    </lineage>
</organism>
<dbReference type="EMBL" id="CP002816">
    <property type="protein sequence ID" value="AEH91749.1"/>
    <property type="molecule type" value="Genomic_DNA"/>
</dbReference>
<dbReference type="AlphaFoldDB" id="A0A0E0UTV3"/>
<dbReference type="HOGENOM" id="CLU_2396144_0_0_9"/>
<evidence type="ECO:0000313" key="1">
    <source>
        <dbReference type="EMBL" id="AEH91749.1"/>
    </source>
</evidence>
<dbReference type="RefSeq" id="WP_003727195.1">
    <property type="nucleotide sequence ID" value="NC_017537.1"/>
</dbReference>
<name>A0A0E0UTV3_LISMM</name>
<evidence type="ECO:0000313" key="2">
    <source>
        <dbReference type="Proteomes" id="UP000000486"/>
    </source>
</evidence>
<dbReference type="Proteomes" id="UP000000486">
    <property type="component" value="Chromosome"/>
</dbReference>
<dbReference type="KEGG" id="lmq:LMM7_0744"/>
<gene>
    <name evidence="1" type="ordered locus">LMM7_0744</name>
</gene>